<sequence>MILRIGIPKGLRVSSTRVSTWAIAFVAFSLASLVSGGGEAGAVPQSEAAAGGRTVTVNTGSFDLAVRSAPSATSQKIGSIADHSKVVITCYARGVVFSGGPYHLSTDLWNRLQSGGYVTDAMLDTGSNDPVVPPCETESMRLTAGRAVGRKAQNNPGRDGTDMWAAFEKWYFVSGKQFYPAIGGAPKDLASAARSSGWSVAGDPQSRAIVVIPPGVLDAPAAGHVAWVDTVSKRADGTYLRLTEMGGPGMGPGTWSARDVKAQKGLSYVLLP</sequence>
<evidence type="ECO:0008006" key="3">
    <source>
        <dbReference type="Google" id="ProtNLM"/>
    </source>
</evidence>
<evidence type="ECO:0000313" key="2">
    <source>
        <dbReference type="Proteomes" id="UP000199707"/>
    </source>
</evidence>
<dbReference type="Gene3D" id="3.90.1720.10">
    <property type="entry name" value="endopeptidase domain like (from Nostoc punctiforme)"/>
    <property type="match status" value="1"/>
</dbReference>
<proteinExistence type="predicted"/>
<dbReference type="AlphaFoldDB" id="A0A1G4WUK6"/>
<protein>
    <recommendedName>
        <fullName evidence="3">CHAP domain-containing protein</fullName>
    </recommendedName>
</protein>
<dbReference type="STRING" id="1502745.SAMN02799620_04941"/>
<organism evidence="1 2">
    <name type="scientific">Mycolicibacterium fluoranthenivorans</name>
    <dbReference type="NCBI Taxonomy" id="258505"/>
    <lineage>
        <taxon>Bacteria</taxon>
        <taxon>Bacillati</taxon>
        <taxon>Actinomycetota</taxon>
        <taxon>Actinomycetes</taxon>
        <taxon>Mycobacteriales</taxon>
        <taxon>Mycobacteriaceae</taxon>
        <taxon>Mycolicibacterium</taxon>
    </lineage>
</organism>
<name>A0A1G4WUK6_9MYCO</name>
<evidence type="ECO:0000313" key="1">
    <source>
        <dbReference type="EMBL" id="SCX29892.1"/>
    </source>
</evidence>
<dbReference type="EMBL" id="FMUB01000011">
    <property type="protein sequence ID" value="SCX29892.1"/>
    <property type="molecule type" value="Genomic_DNA"/>
</dbReference>
<gene>
    <name evidence="1" type="ORF">SAMN02799620_04941</name>
</gene>
<reference evidence="2" key="1">
    <citation type="submission" date="2016-10" db="EMBL/GenBank/DDBJ databases">
        <authorList>
            <person name="Varghese N."/>
            <person name="Submissions S."/>
        </authorList>
    </citation>
    <scope>NUCLEOTIDE SEQUENCE [LARGE SCALE GENOMIC DNA]</scope>
    <source>
        <strain evidence="2">UNC267MFSha1.1M11</strain>
    </source>
</reference>
<dbReference type="Proteomes" id="UP000199707">
    <property type="component" value="Unassembled WGS sequence"/>
</dbReference>
<accession>A0A1G4WUK6</accession>